<reference evidence="2" key="1">
    <citation type="submission" date="2014-11" db="EMBL/GenBank/DDBJ databases">
        <authorList>
            <person name="Amaro Gonzalez C."/>
        </authorList>
    </citation>
    <scope>NUCLEOTIDE SEQUENCE</scope>
</reference>
<organism evidence="2">
    <name type="scientific">Anguilla anguilla</name>
    <name type="common">European freshwater eel</name>
    <name type="synonym">Muraena anguilla</name>
    <dbReference type="NCBI Taxonomy" id="7936"/>
    <lineage>
        <taxon>Eukaryota</taxon>
        <taxon>Metazoa</taxon>
        <taxon>Chordata</taxon>
        <taxon>Craniata</taxon>
        <taxon>Vertebrata</taxon>
        <taxon>Euteleostomi</taxon>
        <taxon>Actinopterygii</taxon>
        <taxon>Neopterygii</taxon>
        <taxon>Teleostei</taxon>
        <taxon>Anguilliformes</taxon>
        <taxon>Anguillidae</taxon>
        <taxon>Anguilla</taxon>
    </lineage>
</organism>
<proteinExistence type="predicted"/>
<dbReference type="AlphaFoldDB" id="A0A0E9QG94"/>
<keyword evidence="1" id="KW-0812">Transmembrane</keyword>
<reference evidence="2" key="2">
    <citation type="journal article" date="2015" name="Fish Shellfish Immunol.">
        <title>Early steps in the European eel (Anguilla anguilla)-Vibrio vulnificus interaction in the gills: Role of the RtxA13 toxin.</title>
        <authorList>
            <person name="Callol A."/>
            <person name="Pajuelo D."/>
            <person name="Ebbesson L."/>
            <person name="Teles M."/>
            <person name="MacKenzie S."/>
            <person name="Amaro C."/>
        </authorList>
    </citation>
    <scope>NUCLEOTIDE SEQUENCE</scope>
</reference>
<evidence type="ECO:0000313" key="2">
    <source>
        <dbReference type="EMBL" id="JAH15340.1"/>
    </source>
</evidence>
<evidence type="ECO:0000256" key="1">
    <source>
        <dbReference type="SAM" id="Phobius"/>
    </source>
</evidence>
<dbReference type="EMBL" id="GBXM01093237">
    <property type="protein sequence ID" value="JAH15340.1"/>
    <property type="molecule type" value="Transcribed_RNA"/>
</dbReference>
<accession>A0A0E9QG94</accession>
<name>A0A0E9QG94_ANGAN</name>
<feature type="transmembrane region" description="Helical" evidence="1">
    <location>
        <begin position="45"/>
        <end position="64"/>
    </location>
</feature>
<keyword evidence="1" id="KW-1133">Transmembrane helix</keyword>
<keyword evidence="1" id="KW-0472">Membrane</keyword>
<protein>
    <submittedName>
        <fullName evidence="2">Uncharacterized protein</fullName>
    </submittedName>
</protein>
<sequence>MARTYTIYLSFVFKTCCYLQYCIETCSINKYDLCIYRQKLHTNGFLIACMFYFVLFSYLLCFWINRGKR</sequence>